<dbReference type="AlphaFoldDB" id="A0AAP2DLW6"/>
<dbReference type="EMBL" id="JAHESF010000012">
    <property type="protein sequence ID" value="MBT1697894.1"/>
    <property type="molecule type" value="Genomic_DNA"/>
</dbReference>
<keyword evidence="3" id="KW-1185">Reference proteome</keyword>
<gene>
    <name evidence="2" type="ORF">KK083_13460</name>
</gene>
<protein>
    <submittedName>
        <fullName evidence="2">Uncharacterized protein</fullName>
    </submittedName>
</protein>
<organism evidence="2 3">
    <name type="scientific">Chryseosolibacter histidini</name>
    <dbReference type="NCBI Taxonomy" id="2782349"/>
    <lineage>
        <taxon>Bacteria</taxon>
        <taxon>Pseudomonadati</taxon>
        <taxon>Bacteroidota</taxon>
        <taxon>Cytophagia</taxon>
        <taxon>Cytophagales</taxon>
        <taxon>Chryseotaleaceae</taxon>
        <taxon>Chryseosolibacter</taxon>
    </lineage>
</organism>
<comment type="caution">
    <text evidence="2">The sequence shown here is derived from an EMBL/GenBank/DDBJ whole genome shotgun (WGS) entry which is preliminary data.</text>
</comment>
<evidence type="ECO:0000256" key="1">
    <source>
        <dbReference type="SAM" id="MobiDB-lite"/>
    </source>
</evidence>
<name>A0AAP2DLW6_9BACT</name>
<dbReference type="RefSeq" id="WP_254163768.1">
    <property type="nucleotide sequence ID" value="NZ_JAHESF010000012.1"/>
</dbReference>
<sequence length="246" mass="26141">MASNESGHAINVAKFEELIGLCTSYGPTYNPVKGSLKLTALTAQLAEANTALQALKAAKTAHDNATNAREIAFKDLKPLATRIVNALAATDAARQTLDDAKTVNNKIQGRRAVSLKKPAAGEDASAAEAPKTASVSQQGFDNTINHFAQLIQTLTAEPAYKPNEDALKVATLTAMLEDMRAKNSAVILAATALSNARIARDKVLYAQGTGLYDVAQGTKNYVKSLFGATSPQFKQFGSLRFTVKRD</sequence>
<proteinExistence type="predicted"/>
<accession>A0AAP2DLW6</accession>
<dbReference type="Proteomes" id="UP001319200">
    <property type="component" value="Unassembled WGS sequence"/>
</dbReference>
<reference evidence="2 3" key="1">
    <citation type="submission" date="2021-05" db="EMBL/GenBank/DDBJ databases">
        <title>A Polyphasic approach of four new species of the genus Ohtaekwangia: Ohtaekwangia histidinii sp. nov., Ohtaekwangia cretensis sp. nov., Ohtaekwangia indiensis sp. nov., Ohtaekwangia reichenbachii sp. nov. from diverse environment.</title>
        <authorList>
            <person name="Octaviana S."/>
        </authorList>
    </citation>
    <scope>NUCLEOTIDE SEQUENCE [LARGE SCALE GENOMIC DNA]</scope>
    <source>
        <strain evidence="2 3">PWU4</strain>
    </source>
</reference>
<feature type="region of interest" description="Disordered" evidence="1">
    <location>
        <begin position="114"/>
        <end position="134"/>
    </location>
</feature>
<evidence type="ECO:0000313" key="2">
    <source>
        <dbReference type="EMBL" id="MBT1697894.1"/>
    </source>
</evidence>
<evidence type="ECO:0000313" key="3">
    <source>
        <dbReference type="Proteomes" id="UP001319200"/>
    </source>
</evidence>